<comment type="similarity">
    <text evidence="2">Belongs to the phosphohexose mutase family.</text>
</comment>
<evidence type="ECO:0000256" key="5">
    <source>
        <dbReference type="ARBA" id="ARBA00022842"/>
    </source>
</evidence>
<dbReference type="InterPro" id="IPR005846">
    <property type="entry name" value="A-D-PHexomutase_a/b/a-III"/>
</dbReference>
<name>A0A7I8D5J1_9FIRM</name>
<dbReference type="Gene3D" id="3.40.120.10">
    <property type="entry name" value="Alpha-D-Glucose-1,6-Bisphosphate, subunit A, domain 3"/>
    <property type="match status" value="3"/>
</dbReference>
<evidence type="ECO:0000259" key="8">
    <source>
        <dbReference type="Pfam" id="PF02879"/>
    </source>
</evidence>
<dbReference type="RefSeq" id="WP_215533499.1">
    <property type="nucleotide sequence ID" value="NZ_AP023321.1"/>
</dbReference>
<dbReference type="KEGG" id="sman:C12CBH8_05630"/>
<evidence type="ECO:0000259" key="7">
    <source>
        <dbReference type="Pfam" id="PF02878"/>
    </source>
</evidence>
<evidence type="ECO:0000256" key="1">
    <source>
        <dbReference type="ARBA" id="ARBA00001946"/>
    </source>
</evidence>
<evidence type="ECO:0000256" key="6">
    <source>
        <dbReference type="ARBA" id="ARBA00023235"/>
    </source>
</evidence>
<dbReference type="Pfam" id="PF02879">
    <property type="entry name" value="PGM_PMM_II"/>
    <property type="match status" value="1"/>
</dbReference>
<dbReference type="PANTHER" id="PTHR42946:SF1">
    <property type="entry name" value="PHOSPHOGLUCOMUTASE (ALPHA-D-GLUCOSE-1,6-BISPHOSPHATE-DEPENDENT)"/>
    <property type="match status" value="1"/>
</dbReference>
<dbReference type="InterPro" id="IPR005845">
    <property type="entry name" value="A-D-PHexomutase_a/b/a-II"/>
</dbReference>
<accession>A0A7I8D5J1</accession>
<dbReference type="PANTHER" id="PTHR42946">
    <property type="entry name" value="PHOSPHOHEXOSE MUTASE"/>
    <property type="match status" value="1"/>
</dbReference>
<organism evidence="10 11">
    <name type="scientific">Solibaculum mannosilyticum</name>
    <dbReference type="NCBI Taxonomy" id="2780922"/>
    <lineage>
        <taxon>Bacteria</taxon>
        <taxon>Bacillati</taxon>
        <taxon>Bacillota</taxon>
        <taxon>Clostridia</taxon>
        <taxon>Eubacteriales</taxon>
        <taxon>Oscillospiraceae</taxon>
        <taxon>Solibaculum</taxon>
    </lineage>
</organism>
<dbReference type="EMBL" id="AP023321">
    <property type="protein sequence ID" value="BCI59924.1"/>
    <property type="molecule type" value="Genomic_DNA"/>
</dbReference>
<keyword evidence="11" id="KW-1185">Reference proteome</keyword>
<feature type="domain" description="Alpha-D-phosphohexomutase alpha/beta/alpha" evidence="8">
    <location>
        <begin position="172"/>
        <end position="276"/>
    </location>
</feature>
<evidence type="ECO:0000256" key="4">
    <source>
        <dbReference type="ARBA" id="ARBA00022723"/>
    </source>
</evidence>
<evidence type="ECO:0000256" key="3">
    <source>
        <dbReference type="ARBA" id="ARBA00022553"/>
    </source>
</evidence>
<dbReference type="SUPFAM" id="SSF53738">
    <property type="entry name" value="Phosphoglucomutase, first 3 domains"/>
    <property type="match status" value="3"/>
</dbReference>
<evidence type="ECO:0000313" key="10">
    <source>
        <dbReference type="EMBL" id="BCI59924.1"/>
    </source>
</evidence>
<dbReference type="InterPro" id="IPR005844">
    <property type="entry name" value="A-D-PHexomutase_a/b/a-I"/>
</dbReference>
<dbReference type="Pfam" id="PF02880">
    <property type="entry name" value="PGM_PMM_III"/>
    <property type="match status" value="1"/>
</dbReference>
<dbReference type="InterPro" id="IPR050060">
    <property type="entry name" value="Phosphoglucosamine_mutase"/>
</dbReference>
<dbReference type="InterPro" id="IPR005841">
    <property type="entry name" value="Alpha-D-phosphohexomutase_SF"/>
</dbReference>
<dbReference type="InterPro" id="IPR036900">
    <property type="entry name" value="A-D-PHexomutase_C_sf"/>
</dbReference>
<feature type="domain" description="Alpha-D-phosphohexomutase alpha/beta/alpha" evidence="9">
    <location>
        <begin position="281"/>
        <end position="393"/>
    </location>
</feature>
<protein>
    <submittedName>
        <fullName evidence="10">Phosphoglucomutase</fullName>
    </submittedName>
</protein>
<dbReference type="Pfam" id="PF02878">
    <property type="entry name" value="PGM_PMM_I"/>
    <property type="match status" value="1"/>
</dbReference>
<keyword evidence="5" id="KW-0460">Magnesium</keyword>
<dbReference type="Gene3D" id="3.30.310.50">
    <property type="entry name" value="Alpha-D-phosphohexomutase, C-terminal domain"/>
    <property type="match status" value="1"/>
</dbReference>
<dbReference type="Proteomes" id="UP000593890">
    <property type="component" value="Chromosome"/>
</dbReference>
<dbReference type="GO" id="GO:0005975">
    <property type="term" value="P:carbohydrate metabolic process"/>
    <property type="evidence" value="ECO:0007669"/>
    <property type="project" value="InterPro"/>
</dbReference>
<keyword evidence="4" id="KW-0479">Metal-binding</keyword>
<evidence type="ECO:0000259" key="9">
    <source>
        <dbReference type="Pfam" id="PF02880"/>
    </source>
</evidence>
<dbReference type="InterPro" id="IPR016055">
    <property type="entry name" value="A-D-PHexomutase_a/b/a-I/II/III"/>
</dbReference>
<proteinExistence type="inferred from homology"/>
<evidence type="ECO:0000256" key="2">
    <source>
        <dbReference type="ARBA" id="ARBA00010231"/>
    </source>
</evidence>
<reference evidence="11" key="1">
    <citation type="submission" date="2020-07" db="EMBL/GenBank/DDBJ databases">
        <title>Complete genome sequencing of Clostridia bacterium strain 12CBH8.</title>
        <authorList>
            <person name="Sakamoto M."/>
            <person name="Murakami T."/>
            <person name="Mori H."/>
        </authorList>
    </citation>
    <scope>NUCLEOTIDE SEQUENCE [LARGE SCALE GENOMIC DNA]</scope>
    <source>
        <strain evidence="11">12CBH8</strain>
    </source>
</reference>
<dbReference type="CDD" id="cd03089">
    <property type="entry name" value="PMM_PGM"/>
    <property type="match status" value="1"/>
</dbReference>
<comment type="cofactor">
    <cofactor evidence="1">
        <name>Mg(2+)</name>
        <dbReference type="ChEBI" id="CHEBI:18420"/>
    </cofactor>
</comment>
<sequence>MIQKIEWKKLQNGSDIRGVALPGVEGQPVNLTPEAASFIGAAFGLWLSCRTGKDMEGIRVAIGRDSRLSGPTLLDAAAQGLQHMGVTVTDCGLCSTPAMFMTLVTEGFQFDGSIMVTASHLPFNRNGLKFFVPEGGLDHDDITALLDICEKGEFPIAVHSGKRETLDFLSVYANGLVDKIRRATGSELPLDGLRIVVDAGNGAGGFYAQKVLKPLGADTEGSQYLDPDGNFPNHIPNPEDATAMAAIREAVLQNHADLGIIFDTDVDRAAVVDNEGQEINRNRIIALLTAILLSEHPGTTIVTDSVTSSGLASFIQSLGGVHHRFKRGYKNVINEAIRLNGEGIDCQAAIETSGHGALKENYFLDDGAYLVSKILVQMAKLRREGRTIGQLIDCLDEPAEAAEVRFPILSKDFKSYGQKVLNDLLELVNQQPNWILAPDNREGVRVSFGKEDGDGWFLLRLSLHDPILPLNIESDQPGGVKIIAQHIHSFLSQYDGLDISPLTRLIQP</sequence>
<feature type="domain" description="Alpha-D-phosphohexomutase alpha/beta/alpha" evidence="7">
    <location>
        <begin position="10"/>
        <end position="151"/>
    </location>
</feature>
<keyword evidence="6" id="KW-0413">Isomerase</keyword>
<dbReference type="PRINTS" id="PR00509">
    <property type="entry name" value="PGMPMM"/>
</dbReference>
<gene>
    <name evidence="10" type="ORF">C12CBH8_05630</name>
</gene>
<dbReference type="SUPFAM" id="SSF55957">
    <property type="entry name" value="Phosphoglucomutase, C-terminal domain"/>
    <property type="match status" value="1"/>
</dbReference>
<dbReference type="AlphaFoldDB" id="A0A7I8D5J1"/>
<evidence type="ECO:0000313" key="11">
    <source>
        <dbReference type="Proteomes" id="UP000593890"/>
    </source>
</evidence>
<keyword evidence="3" id="KW-0597">Phosphoprotein</keyword>
<dbReference type="GO" id="GO:0004615">
    <property type="term" value="F:phosphomannomutase activity"/>
    <property type="evidence" value="ECO:0007669"/>
    <property type="project" value="TreeGrafter"/>
</dbReference>
<dbReference type="GO" id="GO:0046872">
    <property type="term" value="F:metal ion binding"/>
    <property type="evidence" value="ECO:0007669"/>
    <property type="project" value="UniProtKB-KW"/>
</dbReference>
<dbReference type="FunFam" id="3.40.120.10:FF:000010">
    <property type="entry name" value="phosphomannomutase/phosphoglucomutase isoform X1"/>
    <property type="match status" value="1"/>
</dbReference>